<dbReference type="eggNOG" id="KOG2165">
    <property type="taxonomic scope" value="Eukaryota"/>
</dbReference>
<keyword evidence="3" id="KW-0498">Mitosis</keyword>
<dbReference type="Pfam" id="PF25773">
    <property type="entry name" value="TPR_ANAPC2"/>
    <property type="match status" value="1"/>
</dbReference>
<evidence type="ECO:0000259" key="8">
    <source>
        <dbReference type="PROSITE" id="PS50069"/>
    </source>
</evidence>
<dbReference type="InterPro" id="IPR014786">
    <property type="entry name" value="ANAPC2_C"/>
</dbReference>
<evidence type="ECO:0000256" key="1">
    <source>
        <dbReference type="ARBA" id="ARBA00016068"/>
    </source>
</evidence>
<keyword evidence="10" id="KW-1185">Reference proteome</keyword>
<dbReference type="InterPro" id="IPR044554">
    <property type="entry name" value="ANAPC2"/>
</dbReference>
<evidence type="ECO:0000256" key="5">
    <source>
        <dbReference type="ARBA" id="ARBA00023306"/>
    </source>
</evidence>
<reference evidence="9 10" key="1">
    <citation type="journal article" date="2004" name="Nature">
        <title>Genome sequence of the ultrasmall unicellular red alga Cyanidioschyzon merolae 10D.</title>
        <authorList>
            <person name="Matsuzaki M."/>
            <person name="Misumi O."/>
            <person name="Shin-i T."/>
            <person name="Maruyama S."/>
            <person name="Takahara M."/>
            <person name="Miyagishima S."/>
            <person name="Mori T."/>
            <person name="Nishida K."/>
            <person name="Yagisawa F."/>
            <person name="Nishida K."/>
            <person name="Yoshida Y."/>
            <person name="Nishimura Y."/>
            <person name="Nakao S."/>
            <person name="Kobayashi T."/>
            <person name="Momoyama Y."/>
            <person name="Higashiyama T."/>
            <person name="Minoda A."/>
            <person name="Sano M."/>
            <person name="Nomoto H."/>
            <person name="Oishi K."/>
            <person name="Hayashi H."/>
            <person name="Ohta F."/>
            <person name="Nishizaka S."/>
            <person name="Haga S."/>
            <person name="Miura S."/>
            <person name="Morishita T."/>
            <person name="Kabeya Y."/>
            <person name="Terasawa K."/>
            <person name="Suzuki Y."/>
            <person name="Ishii Y."/>
            <person name="Asakawa S."/>
            <person name="Takano H."/>
            <person name="Ohta N."/>
            <person name="Kuroiwa H."/>
            <person name="Tanaka K."/>
            <person name="Shimizu N."/>
            <person name="Sugano S."/>
            <person name="Sato N."/>
            <person name="Nozaki H."/>
            <person name="Ogasawara N."/>
            <person name="Kohara Y."/>
            <person name="Kuroiwa T."/>
        </authorList>
    </citation>
    <scope>NUCLEOTIDE SEQUENCE [LARGE SCALE GENOMIC DNA]</scope>
    <source>
        <strain evidence="9 10">10D</strain>
    </source>
</reference>
<keyword evidence="4" id="KW-0833">Ubl conjugation pathway</keyword>
<dbReference type="AlphaFoldDB" id="M1VAB4"/>
<dbReference type="SUPFAM" id="SSF46785">
    <property type="entry name" value="Winged helix' DNA-binding domain"/>
    <property type="match status" value="1"/>
</dbReference>
<dbReference type="Gramene" id="CMC102CT">
    <property type="protein sequence ID" value="CMC102CT"/>
    <property type="gene ID" value="CMC102C"/>
</dbReference>
<accession>M1VAB4</accession>
<feature type="region of interest" description="Disordered" evidence="7">
    <location>
        <begin position="478"/>
        <end position="502"/>
    </location>
</feature>
<dbReference type="Pfam" id="PF08672">
    <property type="entry name" value="ANAPC2"/>
    <property type="match status" value="1"/>
</dbReference>
<dbReference type="HOGENOM" id="CLU_322226_0_0_1"/>
<dbReference type="Gene3D" id="3.30.230.130">
    <property type="entry name" value="Cullin, Chain C, Domain 2"/>
    <property type="match status" value="1"/>
</dbReference>
<dbReference type="EMBL" id="AP006485">
    <property type="protein sequence ID" value="BAM79032.1"/>
    <property type="molecule type" value="Genomic_DNA"/>
</dbReference>
<dbReference type="PROSITE" id="PS50069">
    <property type="entry name" value="CULLIN_2"/>
    <property type="match status" value="1"/>
</dbReference>
<dbReference type="STRING" id="280699.M1VAB4"/>
<name>M1VAB4_CYAM1</name>
<evidence type="ECO:0000256" key="6">
    <source>
        <dbReference type="PROSITE-ProRule" id="PRU00330"/>
    </source>
</evidence>
<dbReference type="SMART" id="SM01013">
    <property type="entry name" value="APC2"/>
    <property type="match status" value="1"/>
</dbReference>
<dbReference type="Gene3D" id="1.10.10.10">
    <property type="entry name" value="Winged helix-like DNA-binding domain superfamily/Winged helix DNA-binding domain"/>
    <property type="match status" value="1"/>
</dbReference>
<dbReference type="InterPro" id="IPR036390">
    <property type="entry name" value="WH_DNA-bd_sf"/>
</dbReference>
<dbReference type="GO" id="GO:0005680">
    <property type="term" value="C:anaphase-promoting complex"/>
    <property type="evidence" value="ECO:0007669"/>
    <property type="project" value="TreeGrafter"/>
</dbReference>
<dbReference type="GO" id="GO:0070979">
    <property type="term" value="P:protein K11-linked ubiquitination"/>
    <property type="evidence" value="ECO:0007669"/>
    <property type="project" value="TreeGrafter"/>
</dbReference>
<keyword evidence="2" id="KW-0132">Cell division</keyword>
<sequence length="899" mass="101897">MQSSQELPETSRSLPDAWETAVHHLQEALLERRHPTQHSTVERQQLKDALRWLVSTSQRASVPFCRYAVLFLKEFVREQVWEALLEPVLGCTHSTCAPWNDSRKRLTGTADCDTPTSFDPAATRACIAEAAELLEQALQVMDVVAERLDPSRRLYWRGALSVDAQAVILQQVTQTAMRRLVRSMFVWALQDAEEQVVTGNSDELGHVPSQYDSLRAQQRHLRSEGDCAQAVPLLLADLERQLAVLGLLDQWRDLVVVQIYESIEERAYRLARDELHEGVLDDLLAWVQKLLQPWVAVMPLDPPDAEISMREGVQSTSGSAFERKVGYFTHETLLHARLSQLFDLIVEYPASKAPLLDIRRCLESTDALQETTQSLCSQLERRLLHPGASTSDILHHFVNTIQSLLLVDPHGYLLARATTLVRQYLRRQCPEAMTRLVELFTSPEYAELFALNGQQQQQQQQIDHCPGPRFHAYTHLEDASSDDTDDSRSETDADPASSDGMFSVSGLETRGQIAHRFAQHDILHILMGVCGGRERFIAEFQFYLARKLTTVMDYEFELLVRNLEVLKVRLGETSLNDADIMLKDISDSRRFMNFIRQEKHMELDSKQQTELVFISYLYWPLLCPEAGTHFGPPERTQSLLAPNLTGSEYFATLKSYAHHLNADLEQFIRLCQESFARQRAPRVLHWIPVAGVCDLELEFADGRHVEFTNVPLLNAMLLELFAEQPRWSRNALRQKLFLLEPGGDATPDAASSLPPYDALLQGALRFWSRHGILRLVDEGDFYEIVEHGGTEPNTREWQASPIDATQIDPIADALSAVPGPATEKIQDKDDNTEEVIGNYILGMLANFESLTLERMHQMLTMFCTDPPFRGTLGDVAACLNRLLDAGCVRYERGLYARTG</sequence>
<dbReference type="InterPro" id="IPR036388">
    <property type="entry name" value="WH-like_DNA-bd_sf"/>
</dbReference>
<comment type="similarity">
    <text evidence="6">Belongs to the cullin family.</text>
</comment>
<dbReference type="SUPFAM" id="SSF75632">
    <property type="entry name" value="Cullin homology domain"/>
    <property type="match status" value="1"/>
</dbReference>
<organism evidence="9 10">
    <name type="scientific">Cyanidioschyzon merolae (strain NIES-3377 / 10D)</name>
    <name type="common">Unicellular red alga</name>
    <dbReference type="NCBI Taxonomy" id="280699"/>
    <lineage>
        <taxon>Eukaryota</taxon>
        <taxon>Rhodophyta</taxon>
        <taxon>Bangiophyceae</taxon>
        <taxon>Cyanidiales</taxon>
        <taxon>Cyanidiaceae</taxon>
        <taxon>Cyanidioschyzon</taxon>
    </lineage>
</organism>
<dbReference type="KEGG" id="cme:CYME_CMC102C"/>
<evidence type="ECO:0000256" key="2">
    <source>
        <dbReference type="ARBA" id="ARBA00022618"/>
    </source>
</evidence>
<evidence type="ECO:0000256" key="7">
    <source>
        <dbReference type="SAM" id="MobiDB-lite"/>
    </source>
</evidence>
<dbReference type="InterPro" id="IPR057975">
    <property type="entry name" value="TPR_ANAPC2"/>
</dbReference>
<dbReference type="InterPro" id="IPR036317">
    <property type="entry name" value="Cullin_homology_sf"/>
</dbReference>
<dbReference type="OMA" id="AAKWQES"/>
<gene>
    <name evidence="9" type="ORF">CYME_CMC102C</name>
</gene>
<keyword evidence="5" id="KW-0131">Cell cycle</keyword>
<dbReference type="RefSeq" id="XP_005535318.1">
    <property type="nucleotide sequence ID" value="XM_005535261.1"/>
</dbReference>
<reference evidence="9 10" key="2">
    <citation type="journal article" date="2007" name="BMC Biol.">
        <title>A 100%-complete sequence reveals unusually simple genomic features in the hot-spring red alga Cyanidioschyzon merolae.</title>
        <authorList>
            <person name="Nozaki H."/>
            <person name="Takano H."/>
            <person name="Misumi O."/>
            <person name="Terasawa K."/>
            <person name="Matsuzaki M."/>
            <person name="Maruyama S."/>
            <person name="Nishida K."/>
            <person name="Yagisawa F."/>
            <person name="Yoshida Y."/>
            <person name="Fujiwara T."/>
            <person name="Takio S."/>
            <person name="Tamura K."/>
            <person name="Chung S.J."/>
            <person name="Nakamura S."/>
            <person name="Kuroiwa H."/>
            <person name="Tanaka K."/>
            <person name="Sato N."/>
            <person name="Kuroiwa T."/>
        </authorList>
    </citation>
    <scope>NUCLEOTIDE SEQUENCE [LARGE SCALE GENOMIC DNA]</scope>
    <source>
        <strain evidence="9 10">10D</strain>
    </source>
</reference>
<evidence type="ECO:0000256" key="4">
    <source>
        <dbReference type="ARBA" id="ARBA00022786"/>
    </source>
</evidence>
<protein>
    <recommendedName>
        <fullName evidence="1">Anaphase-promoting complex subunit 2</fullName>
    </recommendedName>
</protein>
<dbReference type="Proteomes" id="UP000007014">
    <property type="component" value="Chromosome 3"/>
</dbReference>
<evidence type="ECO:0000313" key="9">
    <source>
        <dbReference type="EMBL" id="BAM79032.1"/>
    </source>
</evidence>
<dbReference type="PANTHER" id="PTHR45957:SF1">
    <property type="entry name" value="ANAPHASE-PROMOTING COMPLEX SUBUNIT 2"/>
    <property type="match status" value="1"/>
</dbReference>
<dbReference type="GeneID" id="16992454"/>
<dbReference type="InterPro" id="IPR016158">
    <property type="entry name" value="Cullin_homology"/>
</dbReference>
<dbReference type="GO" id="GO:0007091">
    <property type="term" value="P:metaphase/anaphase transition of mitotic cell cycle"/>
    <property type="evidence" value="ECO:0007669"/>
    <property type="project" value="TreeGrafter"/>
</dbReference>
<evidence type="ECO:0000256" key="3">
    <source>
        <dbReference type="ARBA" id="ARBA00022776"/>
    </source>
</evidence>
<feature type="domain" description="Cullin family profile" evidence="8">
    <location>
        <begin position="533"/>
        <end position="734"/>
    </location>
</feature>
<dbReference type="OrthoDB" id="5581181at2759"/>
<dbReference type="PANTHER" id="PTHR45957">
    <property type="entry name" value="ANAPHASE-PROMOTING COMPLEX SUBUNIT 2"/>
    <property type="match status" value="1"/>
</dbReference>
<evidence type="ECO:0000313" key="10">
    <source>
        <dbReference type="Proteomes" id="UP000007014"/>
    </source>
</evidence>
<proteinExistence type="inferred from homology"/>